<protein>
    <submittedName>
        <fullName evidence="1">Uncharacterized protein</fullName>
    </submittedName>
</protein>
<dbReference type="EMBL" id="QTSX02004277">
    <property type="protein sequence ID" value="KAJ9066798.1"/>
    <property type="molecule type" value="Genomic_DNA"/>
</dbReference>
<sequence length="485" mass="55111">MSAQLYKTQSGRLFHAGAIAIVTVGLPARGKTHICRSLRRYLNWVGVKSDVFHVGDYRRKLVGPEPNDFFDPGIHNKSVYCSRVFLFSHKLTKLVANQATAAIRANIVQAALRDMISWFHKGGQVGILDATNTMRSKREELHRLLTVQGVEVIFVESVCDIPEIIEGNIMGVKVSSPDYVGWDPEEAKLDFQRRIDNHVKYYQTLDENDSDMSFIKIINLEKVIINKVKGYLQTKIVYYLMNLHITNRAVYFVKTAACHQEDSRVSNPRLSEEGLNYARALRDVILSRHDENTRAGQRNRDLKIWTSTGASSIQTGKEFLESFENKDSLISDVPHEATPPESVLLQPRKALVQMDAGVCRGLSPEQIKEKFPEEFAEREKNLYRHRFPRAESYLDLAVRLESVIMELEREKDDVVIIAHESVLQCLYGYFFDLKETEIPFLRFGYDSIVEVVPSAYGSKETLLPTGIDLTLSPADSITSLSPIPQ</sequence>
<evidence type="ECO:0000313" key="2">
    <source>
        <dbReference type="Proteomes" id="UP001165960"/>
    </source>
</evidence>
<proteinExistence type="predicted"/>
<dbReference type="Proteomes" id="UP001165960">
    <property type="component" value="Unassembled WGS sequence"/>
</dbReference>
<comment type="caution">
    <text evidence="1">The sequence shown here is derived from an EMBL/GenBank/DDBJ whole genome shotgun (WGS) entry which is preliminary data.</text>
</comment>
<accession>A0ACC2SWT9</accession>
<evidence type="ECO:0000313" key="1">
    <source>
        <dbReference type="EMBL" id="KAJ9066798.1"/>
    </source>
</evidence>
<gene>
    <name evidence="1" type="ORF">DSO57_1006089</name>
</gene>
<organism evidence="1 2">
    <name type="scientific">Entomophthora muscae</name>
    <dbReference type="NCBI Taxonomy" id="34485"/>
    <lineage>
        <taxon>Eukaryota</taxon>
        <taxon>Fungi</taxon>
        <taxon>Fungi incertae sedis</taxon>
        <taxon>Zoopagomycota</taxon>
        <taxon>Entomophthoromycotina</taxon>
        <taxon>Entomophthoromycetes</taxon>
        <taxon>Entomophthorales</taxon>
        <taxon>Entomophthoraceae</taxon>
        <taxon>Entomophthora</taxon>
    </lineage>
</organism>
<name>A0ACC2SWT9_9FUNG</name>
<reference evidence="1" key="1">
    <citation type="submission" date="2022-04" db="EMBL/GenBank/DDBJ databases">
        <title>Genome of the entomopathogenic fungus Entomophthora muscae.</title>
        <authorList>
            <person name="Elya C."/>
            <person name="Lovett B.R."/>
            <person name="Lee E."/>
            <person name="Macias A.M."/>
            <person name="Hajek A.E."/>
            <person name="De Bivort B.L."/>
            <person name="Kasson M.T."/>
            <person name="De Fine Licht H.H."/>
            <person name="Stajich J.E."/>
        </authorList>
    </citation>
    <scope>NUCLEOTIDE SEQUENCE</scope>
    <source>
        <strain evidence="1">Berkeley</strain>
    </source>
</reference>
<keyword evidence="2" id="KW-1185">Reference proteome</keyword>